<reference evidence="2 3" key="2">
    <citation type="journal article" date="2021" name="Genomics">
        <title>High-quality reference genome for Clonorchis sinensis.</title>
        <authorList>
            <person name="Young N.D."/>
            <person name="Stroehlein A.J."/>
            <person name="Kinkar L."/>
            <person name="Wang T."/>
            <person name="Sohn W.M."/>
            <person name="Chang B.C.H."/>
            <person name="Kaur P."/>
            <person name="Weisz D."/>
            <person name="Dudchenko O."/>
            <person name="Aiden E.L."/>
            <person name="Korhonen P.K."/>
            <person name="Gasser R.B."/>
        </authorList>
    </citation>
    <scope>NUCLEOTIDE SEQUENCE [LARGE SCALE GENOMIC DNA]</scope>
    <source>
        <strain evidence="2">Cs-k2</strain>
    </source>
</reference>
<feature type="signal peptide" evidence="1">
    <location>
        <begin position="1"/>
        <end position="25"/>
    </location>
</feature>
<dbReference type="AlphaFoldDB" id="A0A8T1LY18"/>
<keyword evidence="1" id="KW-0732">Signal</keyword>
<dbReference type="OrthoDB" id="10481669at2759"/>
<protein>
    <recommendedName>
        <fullName evidence="4">UPAR/Ly6 domain-containing protein</fullName>
    </recommendedName>
</protein>
<comment type="caution">
    <text evidence="2">The sequence shown here is derived from an EMBL/GenBank/DDBJ whole genome shotgun (WGS) entry which is preliminary data.</text>
</comment>
<organism evidence="2 3">
    <name type="scientific">Clonorchis sinensis</name>
    <name type="common">Chinese liver fluke</name>
    <dbReference type="NCBI Taxonomy" id="79923"/>
    <lineage>
        <taxon>Eukaryota</taxon>
        <taxon>Metazoa</taxon>
        <taxon>Spiralia</taxon>
        <taxon>Lophotrochozoa</taxon>
        <taxon>Platyhelminthes</taxon>
        <taxon>Trematoda</taxon>
        <taxon>Digenea</taxon>
        <taxon>Opisthorchiida</taxon>
        <taxon>Opisthorchiata</taxon>
        <taxon>Opisthorchiidae</taxon>
        <taxon>Clonorchis</taxon>
    </lineage>
</organism>
<sequence>MLLTYIIFVFTFLVSVHIPEHMAQADETGPIECYTCTNCQLPIDDNTPTMRNCYRCEMTVMFTGDRMVTNVTTRCIPRDQDTQGRQQTECAAGYTMKPSGGEVTACCGWNKCNIVGGVRRNSVPSSPYLLILFASCLLYTHF</sequence>
<dbReference type="Proteomes" id="UP000286415">
    <property type="component" value="Unassembled WGS sequence"/>
</dbReference>
<name>A0A8T1LY18_CLOSI</name>
<evidence type="ECO:0000313" key="3">
    <source>
        <dbReference type="Proteomes" id="UP000286415"/>
    </source>
</evidence>
<accession>A0A8T1LY18</accession>
<gene>
    <name evidence="2" type="ORF">CSKR_202250</name>
</gene>
<evidence type="ECO:0008006" key="4">
    <source>
        <dbReference type="Google" id="ProtNLM"/>
    </source>
</evidence>
<dbReference type="EMBL" id="NIRI02000077">
    <property type="protein sequence ID" value="KAG5441608.1"/>
    <property type="molecule type" value="Genomic_DNA"/>
</dbReference>
<keyword evidence="3" id="KW-1185">Reference proteome</keyword>
<proteinExistence type="predicted"/>
<feature type="chain" id="PRO_5035857222" description="UPAR/Ly6 domain-containing protein" evidence="1">
    <location>
        <begin position="26"/>
        <end position="142"/>
    </location>
</feature>
<evidence type="ECO:0000313" key="2">
    <source>
        <dbReference type="EMBL" id="KAG5441608.1"/>
    </source>
</evidence>
<evidence type="ECO:0000256" key="1">
    <source>
        <dbReference type="SAM" id="SignalP"/>
    </source>
</evidence>
<reference evidence="2 3" key="1">
    <citation type="journal article" date="2018" name="Biotechnol. Adv.">
        <title>Improved genomic resources and new bioinformatic workflow for the carcinogenic parasite Clonorchis sinensis: Biotechnological implications.</title>
        <authorList>
            <person name="Wang D."/>
            <person name="Korhonen P.K."/>
            <person name="Gasser R.B."/>
            <person name="Young N.D."/>
        </authorList>
    </citation>
    <scope>NUCLEOTIDE SEQUENCE [LARGE SCALE GENOMIC DNA]</scope>
    <source>
        <strain evidence="2">Cs-k2</strain>
    </source>
</reference>